<dbReference type="PATRIC" id="fig|1641875.4.peg.438"/>
<dbReference type="InterPro" id="IPR002060">
    <property type="entry name" value="Squ/phyt_synthse"/>
</dbReference>
<accession>A0A0T5NTC2</accession>
<dbReference type="EMBL" id="LAXJ01000012">
    <property type="protein sequence ID" value="KRS12189.1"/>
    <property type="molecule type" value="Genomic_DNA"/>
</dbReference>
<dbReference type="Pfam" id="PF00494">
    <property type="entry name" value="SQS_PSY"/>
    <property type="match status" value="1"/>
</dbReference>
<evidence type="ECO:0000313" key="1">
    <source>
        <dbReference type="EMBL" id="KRS12189.1"/>
    </source>
</evidence>
<comment type="caution">
    <text evidence="1">The sequence shown here is derived from an EMBL/GenBank/DDBJ whole genome shotgun (WGS) entry which is preliminary data.</text>
</comment>
<sequence>MALDPDIMACAGLVERGDPQRFAATMAAPVPAREKLFPLYAFNVEVSRAPWVTQESMIAEMRLQWWRDVLEEIRTGAEVRRHEVATPLATVLDPDMAERLDALVEARRWDIYRDPFEDMDAFRTHLTDTSGLLLLAAARALGDVPEAPILKAGYAQGVANWLRAVPELERQGSIPLVEGTHAAIRALADDALTDLAETRRTRLAPEVRPAMLALWQTDAILKKARRDPAAVSEDRLTLPPFRSRLGLMHRALTGRW</sequence>
<name>A0A0T5NTC2_9RHOB</name>
<organism evidence="1 2">
    <name type="scientific">Roseovarius atlanticus</name>
    <dbReference type="NCBI Taxonomy" id="1641875"/>
    <lineage>
        <taxon>Bacteria</taxon>
        <taxon>Pseudomonadati</taxon>
        <taxon>Pseudomonadota</taxon>
        <taxon>Alphaproteobacteria</taxon>
        <taxon>Rhodobacterales</taxon>
        <taxon>Roseobacteraceae</taxon>
        <taxon>Roseovarius</taxon>
    </lineage>
</organism>
<dbReference type="RefSeq" id="WP_057794059.1">
    <property type="nucleotide sequence ID" value="NZ_LAXJ01000012.1"/>
</dbReference>
<protein>
    <submittedName>
        <fullName evidence="1">Phytoene synthase</fullName>
    </submittedName>
</protein>
<keyword evidence="2" id="KW-1185">Reference proteome</keyword>
<dbReference type="Gene3D" id="1.10.600.10">
    <property type="entry name" value="Farnesyl Diphosphate Synthase"/>
    <property type="match status" value="1"/>
</dbReference>
<dbReference type="InterPro" id="IPR008949">
    <property type="entry name" value="Isoprenoid_synthase_dom_sf"/>
</dbReference>
<evidence type="ECO:0000313" key="2">
    <source>
        <dbReference type="Proteomes" id="UP000051295"/>
    </source>
</evidence>
<proteinExistence type="predicted"/>
<dbReference type="SUPFAM" id="SSF48576">
    <property type="entry name" value="Terpenoid synthases"/>
    <property type="match status" value="1"/>
</dbReference>
<gene>
    <name evidence="1" type="ORF">XM53_13230</name>
</gene>
<dbReference type="Proteomes" id="UP000051295">
    <property type="component" value="Unassembled WGS sequence"/>
</dbReference>
<dbReference type="STRING" id="1641875.XM53_13230"/>
<dbReference type="AlphaFoldDB" id="A0A0T5NTC2"/>
<dbReference type="OrthoDB" id="9814909at2"/>
<reference evidence="1 2" key="1">
    <citation type="submission" date="2015-04" db="EMBL/GenBank/DDBJ databases">
        <title>The draft genome sequence of Roseovarius sp.R12b.</title>
        <authorList>
            <person name="Li G."/>
            <person name="Lai Q."/>
            <person name="Shao Z."/>
            <person name="Yan P."/>
        </authorList>
    </citation>
    <scope>NUCLEOTIDE SEQUENCE [LARGE SCALE GENOMIC DNA]</scope>
    <source>
        <strain evidence="1 2">R12B</strain>
    </source>
</reference>